<dbReference type="EMBL" id="CP011388">
    <property type="protein sequence ID" value="ANE48723.1"/>
    <property type="molecule type" value="Genomic_DNA"/>
</dbReference>
<dbReference type="STRING" id="1178515.SY83_04280"/>
<keyword evidence="4" id="KW-0732">Signal</keyword>
<evidence type="ECO:0000259" key="5">
    <source>
        <dbReference type="PROSITE" id="PS51781"/>
    </source>
</evidence>
<evidence type="ECO:0000256" key="2">
    <source>
        <dbReference type="ARBA" id="ARBA00023316"/>
    </source>
</evidence>
<dbReference type="Gene3D" id="3.40.630.40">
    <property type="entry name" value="Zn-dependent exopeptidases"/>
    <property type="match status" value="1"/>
</dbReference>
<feature type="compositionally biased region" description="Low complexity" evidence="3">
    <location>
        <begin position="127"/>
        <end position="163"/>
    </location>
</feature>
<dbReference type="CDD" id="cd02696">
    <property type="entry name" value="MurNAc-LAA"/>
    <property type="match status" value="1"/>
</dbReference>
<dbReference type="SUPFAM" id="SSF50044">
    <property type="entry name" value="SH3-domain"/>
    <property type="match status" value="1"/>
</dbReference>
<dbReference type="InterPro" id="IPR002508">
    <property type="entry name" value="MurNAc-LAA_cat"/>
</dbReference>
<feature type="domain" description="SH3b" evidence="5">
    <location>
        <begin position="166"/>
        <end position="229"/>
    </location>
</feature>
<dbReference type="KEGG" id="pswu:SY83_04280"/>
<gene>
    <name evidence="6" type="ORF">SY83_04280</name>
</gene>
<dbReference type="Pfam" id="PF08239">
    <property type="entry name" value="SH3_3"/>
    <property type="match status" value="2"/>
</dbReference>
<dbReference type="GO" id="GO:0030288">
    <property type="term" value="C:outer membrane-bounded periplasmic space"/>
    <property type="evidence" value="ECO:0007669"/>
    <property type="project" value="TreeGrafter"/>
</dbReference>
<dbReference type="Proteomes" id="UP000076927">
    <property type="component" value="Chromosome"/>
</dbReference>
<feature type="domain" description="SH3b" evidence="5">
    <location>
        <begin position="31"/>
        <end position="93"/>
    </location>
</feature>
<dbReference type="PANTHER" id="PTHR30404">
    <property type="entry name" value="N-ACETYLMURAMOYL-L-ALANINE AMIDASE"/>
    <property type="match status" value="1"/>
</dbReference>
<dbReference type="InterPro" id="IPR036028">
    <property type="entry name" value="SH3-like_dom_sf"/>
</dbReference>
<name>A0A172TPN8_9BACL</name>
<proteinExistence type="predicted"/>
<feature type="region of interest" description="Disordered" evidence="3">
    <location>
        <begin position="99"/>
        <end position="163"/>
    </location>
</feature>
<evidence type="ECO:0000256" key="1">
    <source>
        <dbReference type="ARBA" id="ARBA00022801"/>
    </source>
</evidence>
<dbReference type="GO" id="GO:0071555">
    <property type="term" value="P:cell wall organization"/>
    <property type="evidence" value="ECO:0007669"/>
    <property type="project" value="UniProtKB-KW"/>
</dbReference>
<evidence type="ECO:0000313" key="7">
    <source>
        <dbReference type="Proteomes" id="UP000076927"/>
    </source>
</evidence>
<keyword evidence="1" id="KW-0378">Hydrolase</keyword>
<dbReference type="InterPro" id="IPR003646">
    <property type="entry name" value="SH3-like_bac-type"/>
</dbReference>
<accession>A0A172TPN8</accession>
<dbReference type="SUPFAM" id="SSF53187">
    <property type="entry name" value="Zn-dependent exopeptidases"/>
    <property type="match status" value="1"/>
</dbReference>
<keyword evidence="7" id="KW-1185">Reference proteome</keyword>
<dbReference type="PATRIC" id="fig|1178515.4.peg.857"/>
<dbReference type="PROSITE" id="PS51781">
    <property type="entry name" value="SH3B"/>
    <property type="match status" value="2"/>
</dbReference>
<feature type="signal peptide" evidence="4">
    <location>
        <begin position="1"/>
        <end position="26"/>
    </location>
</feature>
<organism evidence="6 7">
    <name type="scientific">Paenibacillus swuensis</name>
    <dbReference type="NCBI Taxonomy" id="1178515"/>
    <lineage>
        <taxon>Bacteria</taxon>
        <taxon>Bacillati</taxon>
        <taxon>Bacillota</taxon>
        <taxon>Bacilli</taxon>
        <taxon>Bacillales</taxon>
        <taxon>Paenibacillaceae</taxon>
        <taxon>Paenibacillus</taxon>
    </lineage>
</organism>
<sequence length="422" mass="43933">MRKIAGITLIVSCMVWNSVGVSPAVAQSGLTYTAEVHASSLNIRSEPSLRSSVKGSVKKGGVVTVTEEQHGWLKIRAGEVSGWVAGYYLSKSSGTEEASAYASGSSSGKGGVTSVAAASAQEDDAHSQAGASDLSSGAGRSGSSASDSLGSSGSSGSSAGNFAKSSSQATVIADVLRVRGGPGTHFKVQGALKEGDGVAIIQRQNDWLQIRTTGGETGWVAAQYVRSNGTAGSAGKAASSSKGLRGKVIVIDAGHGGNDPGMVGSTYETKERELNLNTAEYVRDELRAMGARVVMTRTSNEDKPGLSERVRISDEADADAFVSIHYNSSPKKVSGTLTFYYSESGDLRLAHAIESRLSDGIGLKSNGVSFGNYHILRGNETPSVLVELGFLSNPKDERIVRETSYQRKAAEAVAKGLRDYFS</sequence>
<dbReference type="SMART" id="SM00287">
    <property type="entry name" value="SH3b"/>
    <property type="match status" value="2"/>
</dbReference>
<dbReference type="GO" id="GO:0008745">
    <property type="term" value="F:N-acetylmuramoyl-L-alanine amidase activity"/>
    <property type="evidence" value="ECO:0007669"/>
    <property type="project" value="InterPro"/>
</dbReference>
<evidence type="ECO:0000256" key="4">
    <source>
        <dbReference type="SAM" id="SignalP"/>
    </source>
</evidence>
<dbReference type="Gene3D" id="2.30.30.40">
    <property type="entry name" value="SH3 Domains"/>
    <property type="match status" value="2"/>
</dbReference>
<dbReference type="PANTHER" id="PTHR30404:SF0">
    <property type="entry name" value="N-ACETYLMURAMOYL-L-ALANINE AMIDASE AMIC"/>
    <property type="match status" value="1"/>
</dbReference>
<dbReference type="InterPro" id="IPR050695">
    <property type="entry name" value="N-acetylmuramoyl_amidase_3"/>
</dbReference>
<evidence type="ECO:0000313" key="6">
    <source>
        <dbReference type="EMBL" id="ANE48723.1"/>
    </source>
</evidence>
<reference evidence="6 7" key="1">
    <citation type="submission" date="2015-01" db="EMBL/GenBank/DDBJ databases">
        <title>Paenibacillus swuensis/DY6/whole genome sequencing.</title>
        <authorList>
            <person name="Kim M.K."/>
            <person name="Srinivasan S."/>
            <person name="Lee J.-J."/>
        </authorList>
    </citation>
    <scope>NUCLEOTIDE SEQUENCE [LARGE SCALE GENOMIC DNA]</scope>
    <source>
        <strain evidence="6 7">DY6</strain>
    </source>
</reference>
<dbReference type="GO" id="GO:0009253">
    <property type="term" value="P:peptidoglycan catabolic process"/>
    <property type="evidence" value="ECO:0007669"/>
    <property type="project" value="InterPro"/>
</dbReference>
<keyword evidence="2" id="KW-0961">Cell wall biogenesis/degradation</keyword>
<feature type="chain" id="PRO_5008000951" description="SH3b domain-containing protein" evidence="4">
    <location>
        <begin position="27"/>
        <end position="422"/>
    </location>
</feature>
<evidence type="ECO:0000256" key="3">
    <source>
        <dbReference type="SAM" id="MobiDB-lite"/>
    </source>
</evidence>
<protein>
    <recommendedName>
        <fullName evidence="5">SH3b domain-containing protein</fullName>
    </recommendedName>
</protein>
<dbReference type="AlphaFoldDB" id="A0A172TPN8"/>
<feature type="compositionally biased region" description="Low complexity" evidence="3">
    <location>
        <begin position="99"/>
        <end position="120"/>
    </location>
</feature>
<dbReference type="Pfam" id="PF01520">
    <property type="entry name" value="Amidase_3"/>
    <property type="match status" value="1"/>
</dbReference>
<dbReference type="SMART" id="SM00646">
    <property type="entry name" value="Ami_3"/>
    <property type="match status" value="1"/>
</dbReference>